<proteinExistence type="predicted"/>
<dbReference type="InterPro" id="IPR052897">
    <property type="entry name" value="Sec-Metab_Biosynth_Hydrolase"/>
</dbReference>
<comment type="caution">
    <text evidence="2">The sequence shown here is derived from an EMBL/GenBank/DDBJ whole genome shotgun (WGS) entry which is preliminary data.</text>
</comment>
<dbReference type="InterPro" id="IPR000073">
    <property type="entry name" value="AB_hydrolase_1"/>
</dbReference>
<dbReference type="Gene3D" id="3.40.50.1820">
    <property type="entry name" value="alpha/beta hydrolase"/>
    <property type="match status" value="1"/>
</dbReference>
<keyword evidence="3" id="KW-1185">Reference proteome</keyword>
<reference evidence="2" key="1">
    <citation type="journal article" date="2020" name="Stud. Mycol.">
        <title>101 Dothideomycetes genomes: a test case for predicting lifestyles and emergence of pathogens.</title>
        <authorList>
            <person name="Haridas S."/>
            <person name="Albert R."/>
            <person name="Binder M."/>
            <person name="Bloem J."/>
            <person name="Labutti K."/>
            <person name="Salamov A."/>
            <person name="Andreopoulos B."/>
            <person name="Baker S."/>
            <person name="Barry K."/>
            <person name="Bills G."/>
            <person name="Bluhm B."/>
            <person name="Cannon C."/>
            <person name="Castanera R."/>
            <person name="Culley D."/>
            <person name="Daum C."/>
            <person name="Ezra D."/>
            <person name="Gonzalez J."/>
            <person name="Henrissat B."/>
            <person name="Kuo A."/>
            <person name="Liang C."/>
            <person name="Lipzen A."/>
            <person name="Lutzoni F."/>
            <person name="Magnuson J."/>
            <person name="Mondo S."/>
            <person name="Nolan M."/>
            <person name="Ohm R."/>
            <person name="Pangilinan J."/>
            <person name="Park H.-J."/>
            <person name="Ramirez L."/>
            <person name="Alfaro M."/>
            <person name="Sun H."/>
            <person name="Tritt A."/>
            <person name="Yoshinaga Y."/>
            <person name="Zwiers L.-H."/>
            <person name="Turgeon B."/>
            <person name="Goodwin S."/>
            <person name="Spatafora J."/>
            <person name="Crous P."/>
            <person name="Grigoriev I."/>
        </authorList>
    </citation>
    <scope>NUCLEOTIDE SEQUENCE</scope>
    <source>
        <strain evidence="2">CBS 125425</strain>
    </source>
</reference>
<protein>
    <submittedName>
        <fullName evidence="2">Alpha/beta-hydrolase</fullName>
    </submittedName>
</protein>
<dbReference type="PANTHER" id="PTHR37017">
    <property type="entry name" value="AB HYDROLASE-1 DOMAIN-CONTAINING PROTEIN-RELATED"/>
    <property type="match status" value="1"/>
</dbReference>
<dbReference type="Pfam" id="PF12697">
    <property type="entry name" value="Abhydrolase_6"/>
    <property type="match status" value="1"/>
</dbReference>
<sequence length="263" mass="27954">MAAKRPFFVIVPGASHNASHYGLLSHLLLKAGYPVFSATLPSVGAAGKITAEDDGKYVRDRMILPVLDHEEHDVILLSHSYSGVPASAAGSGLSKAERTAAGKKTGILGQIFLAAILTKGGDGNDIVTAFGGNYPPHIRPEPETNLLRCDDRIPPLLQDVPPELADVCAVSAMAQGMTSFTSPCPRASWDDEAYKGKVAYIRTTNDACIPFPVQQMMLDGSGVDFIVKDIESGHSAQVAQPEKLTQILLDLAKGFEGLEGEEN</sequence>
<evidence type="ECO:0000259" key="1">
    <source>
        <dbReference type="Pfam" id="PF12697"/>
    </source>
</evidence>
<name>A0A9P4R884_9PLEO</name>
<dbReference type="AlphaFoldDB" id="A0A9P4R884"/>
<evidence type="ECO:0000313" key="2">
    <source>
        <dbReference type="EMBL" id="KAF2739910.1"/>
    </source>
</evidence>
<accession>A0A9P4R884</accession>
<dbReference type="PANTHER" id="PTHR37017:SF8">
    <property type="entry name" value="AB HYDROLASE-1 DOMAIN-CONTAINING PROTEIN"/>
    <property type="match status" value="1"/>
</dbReference>
<dbReference type="Proteomes" id="UP000799444">
    <property type="component" value="Unassembled WGS sequence"/>
</dbReference>
<gene>
    <name evidence="2" type="ORF">EJ04DRAFT_540401</name>
</gene>
<organism evidence="2 3">
    <name type="scientific">Polyplosphaeria fusca</name>
    <dbReference type="NCBI Taxonomy" id="682080"/>
    <lineage>
        <taxon>Eukaryota</taxon>
        <taxon>Fungi</taxon>
        <taxon>Dikarya</taxon>
        <taxon>Ascomycota</taxon>
        <taxon>Pezizomycotina</taxon>
        <taxon>Dothideomycetes</taxon>
        <taxon>Pleosporomycetidae</taxon>
        <taxon>Pleosporales</taxon>
        <taxon>Tetraplosphaeriaceae</taxon>
        <taxon>Polyplosphaeria</taxon>
    </lineage>
</organism>
<dbReference type="SUPFAM" id="SSF53474">
    <property type="entry name" value="alpha/beta-Hydrolases"/>
    <property type="match status" value="1"/>
</dbReference>
<dbReference type="InterPro" id="IPR029058">
    <property type="entry name" value="AB_hydrolase_fold"/>
</dbReference>
<dbReference type="EMBL" id="ML996102">
    <property type="protein sequence ID" value="KAF2739910.1"/>
    <property type="molecule type" value="Genomic_DNA"/>
</dbReference>
<evidence type="ECO:0000313" key="3">
    <source>
        <dbReference type="Proteomes" id="UP000799444"/>
    </source>
</evidence>
<dbReference type="OrthoDB" id="1263307at2759"/>
<feature type="domain" description="AB hydrolase-1" evidence="1">
    <location>
        <begin position="8"/>
        <end position="244"/>
    </location>
</feature>